<organism evidence="3 4">
    <name type="scientific">Hanamia caeni</name>
    <dbReference type="NCBI Taxonomy" id="2294116"/>
    <lineage>
        <taxon>Bacteria</taxon>
        <taxon>Pseudomonadati</taxon>
        <taxon>Bacteroidota</taxon>
        <taxon>Chitinophagia</taxon>
        <taxon>Chitinophagales</taxon>
        <taxon>Chitinophagaceae</taxon>
        <taxon>Hanamia</taxon>
    </lineage>
</organism>
<accession>A0A3M9NFL7</accession>
<comment type="similarity">
    <text evidence="1">Belongs to the 5'(3')-deoxyribonucleotidase family.</text>
</comment>
<reference evidence="3 4" key="1">
    <citation type="submission" date="2018-11" db="EMBL/GenBank/DDBJ databases">
        <title>Draft genome sequence of Ferruginibacter sp. BO-59.</title>
        <authorList>
            <person name="Im W.T."/>
        </authorList>
    </citation>
    <scope>NUCLEOTIDE SEQUENCE [LARGE SCALE GENOMIC DNA]</scope>
    <source>
        <strain evidence="3 4">BO-59</strain>
    </source>
</reference>
<evidence type="ECO:0000313" key="3">
    <source>
        <dbReference type="EMBL" id="RNI36566.1"/>
    </source>
</evidence>
<dbReference type="Proteomes" id="UP000267223">
    <property type="component" value="Unassembled WGS sequence"/>
</dbReference>
<dbReference type="RefSeq" id="WP_123120484.1">
    <property type="nucleotide sequence ID" value="NZ_RJJR01000007.1"/>
</dbReference>
<dbReference type="GO" id="GO:0009223">
    <property type="term" value="P:pyrimidine deoxyribonucleotide catabolic process"/>
    <property type="evidence" value="ECO:0007669"/>
    <property type="project" value="TreeGrafter"/>
</dbReference>
<protein>
    <submittedName>
        <fullName evidence="3">5'(3')-deoxyribonucleotidase</fullName>
    </submittedName>
</protein>
<proteinExistence type="inferred from homology"/>
<dbReference type="AlphaFoldDB" id="A0A3M9NFL7"/>
<keyword evidence="4" id="KW-1185">Reference proteome</keyword>
<name>A0A3M9NFL7_9BACT</name>
<evidence type="ECO:0000313" key="4">
    <source>
        <dbReference type="Proteomes" id="UP000267223"/>
    </source>
</evidence>
<dbReference type="InterPro" id="IPR010708">
    <property type="entry name" value="5'(3')-deoxyribonucleotidase"/>
</dbReference>
<evidence type="ECO:0000256" key="2">
    <source>
        <dbReference type="PIRSR" id="PIRSR610708-1"/>
    </source>
</evidence>
<dbReference type="GO" id="GO:0008253">
    <property type="term" value="F:5'-nucleotidase activity"/>
    <property type="evidence" value="ECO:0007669"/>
    <property type="project" value="InterPro"/>
</dbReference>
<dbReference type="SFLD" id="SFLDG01126">
    <property type="entry name" value="C1.2:_Nucleotidase_Like"/>
    <property type="match status" value="1"/>
</dbReference>
<dbReference type="OrthoDB" id="278110at2"/>
<dbReference type="InterPro" id="IPR036412">
    <property type="entry name" value="HAD-like_sf"/>
</dbReference>
<dbReference type="Gene3D" id="1.10.40.40">
    <property type="entry name" value="Deoxyribonucleotidase, domain 2"/>
    <property type="match status" value="1"/>
</dbReference>
<dbReference type="PANTHER" id="PTHR16504:SF4">
    <property type="entry name" value="5'(3')-DEOXYRIBONUCLEOTIDASE"/>
    <property type="match status" value="1"/>
</dbReference>
<dbReference type="Gene3D" id="3.40.50.1000">
    <property type="entry name" value="HAD superfamily/HAD-like"/>
    <property type="match status" value="1"/>
</dbReference>
<dbReference type="EMBL" id="RJJR01000007">
    <property type="protein sequence ID" value="RNI36566.1"/>
    <property type="molecule type" value="Genomic_DNA"/>
</dbReference>
<dbReference type="InterPro" id="IPR023214">
    <property type="entry name" value="HAD_sf"/>
</dbReference>
<dbReference type="PANTHER" id="PTHR16504">
    <property type="entry name" value="5'(3')-DEOXYRIBONUCLEOTIDASE"/>
    <property type="match status" value="1"/>
</dbReference>
<comment type="caution">
    <text evidence="3">The sequence shown here is derived from an EMBL/GenBank/DDBJ whole genome shotgun (WGS) entry which is preliminary data.</text>
</comment>
<sequence length="176" mass="21093">MRIFIDMDDVIADAVGRFLEWYDRDFGKLYTREELAGTRLYNIVPELNRQMVKQYPFHQDFFKELPVIENSVEVIKELNDRFEIFIASAAMEFPYSLDHKNAWLDKHFPFIPWKRRIFCGDKSVLRGDVLIDDHDFNLSVFQGRPIMFSSCHNLNDTKYERVNNWLEVKKLFANEK</sequence>
<feature type="active site" description="Nucleophile" evidence="2">
    <location>
        <position position="6"/>
    </location>
</feature>
<gene>
    <name evidence="3" type="ORF">EFY79_09560</name>
</gene>
<dbReference type="SUPFAM" id="SSF56784">
    <property type="entry name" value="HAD-like"/>
    <property type="match status" value="1"/>
</dbReference>
<dbReference type="Pfam" id="PF06941">
    <property type="entry name" value="NT5C"/>
    <property type="match status" value="1"/>
</dbReference>
<dbReference type="SFLD" id="SFLDS00003">
    <property type="entry name" value="Haloacid_Dehalogenase"/>
    <property type="match status" value="1"/>
</dbReference>
<dbReference type="SFLD" id="SFLDG01146">
    <property type="entry name" value="C1.2.2"/>
    <property type="match status" value="1"/>
</dbReference>
<feature type="active site" description="Proton donor" evidence="2">
    <location>
        <position position="8"/>
    </location>
</feature>
<evidence type="ECO:0000256" key="1">
    <source>
        <dbReference type="ARBA" id="ARBA00009589"/>
    </source>
</evidence>